<sequence>MASSTVRMFGFEGAGAARLIEDPEDGKGFLKKINDAAYASLLGDGLDRMNENMAKRLKPFVDALAMHARASEPLDLYAWCRHTITLASTSGEFGPQNPFESPEIEQAFWTFERSLVPLNINFLPRLTARKGLRARETVIRAFETYYENAGHVDSSEFIYARWKFQNDAGTPLHDIARPEAGIPLGLMTNTNNGKPFQVMTDMGPVIFINPSLADEIRNDDRLDFNRFLHRMFLTQYPGLDAVASLFGDHSEVFTTTIRKNLTHFLVGIISDATAELP</sequence>
<reference evidence="1" key="1">
    <citation type="submission" date="2020-04" db="EMBL/GenBank/DDBJ databases">
        <title>Genome Assembly and Annotation of Botryosphaeria dothidea sdau 11-99, a Latent Pathogen of Apple Fruit Ring Rot in China.</title>
        <authorList>
            <person name="Yu C."/>
            <person name="Diao Y."/>
            <person name="Lu Q."/>
            <person name="Zhao J."/>
            <person name="Cui S."/>
            <person name="Peng C."/>
            <person name="He B."/>
            <person name="Liu H."/>
        </authorList>
    </citation>
    <scope>NUCLEOTIDE SEQUENCE [LARGE SCALE GENOMIC DNA]</scope>
    <source>
        <strain evidence="1">Sdau11-99</strain>
    </source>
</reference>
<dbReference type="GO" id="GO:0004497">
    <property type="term" value="F:monooxygenase activity"/>
    <property type="evidence" value="ECO:0007669"/>
    <property type="project" value="InterPro"/>
</dbReference>
<name>A0A8H4NEW9_9PEZI</name>
<dbReference type="Proteomes" id="UP000572817">
    <property type="component" value="Unassembled WGS sequence"/>
</dbReference>
<dbReference type="PANTHER" id="PTHR47582">
    <property type="entry name" value="P450, PUTATIVE (EUROFUNG)-RELATED"/>
    <property type="match status" value="1"/>
</dbReference>
<protein>
    <submittedName>
        <fullName evidence="1">Uncharacterized protein</fullName>
    </submittedName>
</protein>
<proteinExistence type="predicted"/>
<dbReference type="GO" id="GO:0020037">
    <property type="term" value="F:heme binding"/>
    <property type="evidence" value="ECO:0007669"/>
    <property type="project" value="InterPro"/>
</dbReference>
<dbReference type="Gene3D" id="1.10.630.10">
    <property type="entry name" value="Cytochrome P450"/>
    <property type="match status" value="1"/>
</dbReference>
<dbReference type="InterPro" id="IPR053007">
    <property type="entry name" value="CYP450_monoxygenase_sec-met"/>
</dbReference>
<keyword evidence="2" id="KW-1185">Reference proteome</keyword>
<comment type="caution">
    <text evidence="1">The sequence shown here is derived from an EMBL/GenBank/DDBJ whole genome shotgun (WGS) entry which is preliminary data.</text>
</comment>
<dbReference type="PANTHER" id="PTHR47582:SF1">
    <property type="entry name" value="P450, PUTATIVE (EUROFUNG)-RELATED"/>
    <property type="match status" value="1"/>
</dbReference>
<evidence type="ECO:0000313" key="2">
    <source>
        <dbReference type="Proteomes" id="UP000572817"/>
    </source>
</evidence>
<dbReference type="EMBL" id="WWBZ02000002">
    <property type="protein sequence ID" value="KAF4312552.1"/>
    <property type="molecule type" value="Genomic_DNA"/>
</dbReference>
<dbReference type="GO" id="GO:0016705">
    <property type="term" value="F:oxidoreductase activity, acting on paired donors, with incorporation or reduction of molecular oxygen"/>
    <property type="evidence" value="ECO:0007669"/>
    <property type="project" value="InterPro"/>
</dbReference>
<dbReference type="InterPro" id="IPR036396">
    <property type="entry name" value="Cyt_P450_sf"/>
</dbReference>
<organism evidence="1 2">
    <name type="scientific">Botryosphaeria dothidea</name>
    <dbReference type="NCBI Taxonomy" id="55169"/>
    <lineage>
        <taxon>Eukaryota</taxon>
        <taxon>Fungi</taxon>
        <taxon>Dikarya</taxon>
        <taxon>Ascomycota</taxon>
        <taxon>Pezizomycotina</taxon>
        <taxon>Dothideomycetes</taxon>
        <taxon>Dothideomycetes incertae sedis</taxon>
        <taxon>Botryosphaeriales</taxon>
        <taxon>Botryosphaeriaceae</taxon>
        <taxon>Botryosphaeria</taxon>
    </lineage>
</organism>
<dbReference type="AlphaFoldDB" id="A0A8H4NEW9"/>
<accession>A0A8H4NEW9</accession>
<evidence type="ECO:0000313" key="1">
    <source>
        <dbReference type="EMBL" id="KAF4312552.1"/>
    </source>
</evidence>
<dbReference type="GO" id="GO:0005506">
    <property type="term" value="F:iron ion binding"/>
    <property type="evidence" value="ECO:0007669"/>
    <property type="project" value="InterPro"/>
</dbReference>
<gene>
    <name evidence="1" type="ORF">GTA08_BOTSDO11852</name>
</gene>
<dbReference type="OrthoDB" id="3366823at2759"/>